<dbReference type="AlphaFoldDB" id="X0UFN2"/>
<keyword evidence="3" id="KW-0378">Hydrolase</keyword>
<dbReference type="PANTHER" id="PTHR46233:SF3">
    <property type="entry name" value="HYDROXYACYLGLUTATHIONE HYDROLASE GLOC"/>
    <property type="match status" value="1"/>
</dbReference>
<evidence type="ECO:0000256" key="4">
    <source>
        <dbReference type="ARBA" id="ARBA00022833"/>
    </source>
</evidence>
<name>X0UFN2_9ZZZZ</name>
<accession>X0UFN2</accession>
<proteinExistence type="predicted"/>
<dbReference type="GO" id="GO:0016787">
    <property type="term" value="F:hydrolase activity"/>
    <property type="evidence" value="ECO:0007669"/>
    <property type="project" value="UniProtKB-KW"/>
</dbReference>
<evidence type="ECO:0000256" key="2">
    <source>
        <dbReference type="ARBA" id="ARBA00022723"/>
    </source>
</evidence>
<evidence type="ECO:0000256" key="3">
    <source>
        <dbReference type="ARBA" id="ARBA00022801"/>
    </source>
</evidence>
<evidence type="ECO:0000256" key="1">
    <source>
        <dbReference type="ARBA" id="ARBA00001947"/>
    </source>
</evidence>
<organism evidence="7">
    <name type="scientific">marine sediment metagenome</name>
    <dbReference type="NCBI Taxonomy" id="412755"/>
    <lineage>
        <taxon>unclassified sequences</taxon>
        <taxon>metagenomes</taxon>
        <taxon>ecological metagenomes</taxon>
    </lineage>
</organism>
<sequence>SVLHTPGHSPGCICLLGEGIIFSGDTLFNYSIGRTDLPGGSYSQLMNSIHTRLMTLPDDTAVYPGHGPDTTIGTERQGNPFLRD</sequence>
<comment type="caution">
    <text evidence="7">The sequence shown here is derived from an EMBL/GenBank/DDBJ whole genome shotgun (WGS) entry which is preliminary data.</text>
</comment>
<dbReference type="Gene3D" id="3.60.15.10">
    <property type="entry name" value="Ribonuclease Z/Hydroxyacylglutathione hydrolase-like"/>
    <property type="match status" value="1"/>
</dbReference>
<dbReference type="Pfam" id="PF00753">
    <property type="entry name" value="Lactamase_B"/>
    <property type="match status" value="1"/>
</dbReference>
<gene>
    <name evidence="7" type="ORF">S01H1_40249</name>
</gene>
<protein>
    <recommendedName>
        <fullName evidence="6">Metallo-beta-lactamase domain-containing protein</fullName>
    </recommendedName>
</protein>
<dbReference type="SUPFAM" id="SSF56281">
    <property type="entry name" value="Metallo-hydrolase/oxidoreductase"/>
    <property type="match status" value="1"/>
</dbReference>
<dbReference type="GO" id="GO:0046872">
    <property type="term" value="F:metal ion binding"/>
    <property type="evidence" value="ECO:0007669"/>
    <property type="project" value="UniProtKB-KW"/>
</dbReference>
<keyword evidence="4" id="KW-0862">Zinc</keyword>
<evidence type="ECO:0000256" key="5">
    <source>
        <dbReference type="SAM" id="MobiDB-lite"/>
    </source>
</evidence>
<keyword evidence="2" id="KW-0479">Metal-binding</keyword>
<dbReference type="InterPro" id="IPR051453">
    <property type="entry name" value="MBL_Glyoxalase_II"/>
</dbReference>
<reference evidence="7" key="1">
    <citation type="journal article" date="2014" name="Front. Microbiol.">
        <title>High frequency of phylogenetically diverse reductive dehalogenase-homologous genes in deep subseafloor sedimentary metagenomes.</title>
        <authorList>
            <person name="Kawai M."/>
            <person name="Futagami T."/>
            <person name="Toyoda A."/>
            <person name="Takaki Y."/>
            <person name="Nishi S."/>
            <person name="Hori S."/>
            <person name="Arai W."/>
            <person name="Tsubouchi T."/>
            <person name="Morono Y."/>
            <person name="Uchiyama I."/>
            <person name="Ito T."/>
            <person name="Fujiyama A."/>
            <person name="Inagaki F."/>
            <person name="Takami H."/>
        </authorList>
    </citation>
    <scope>NUCLEOTIDE SEQUENCE</scope>
    <source>
        <strain evidence="7">Expedition CK06-06</strain>
    </source>
</reference>
<dbReference type="EMBL" id="BARS01025472">
    <property type="protein sequence ID" value="GAG04529.1"/>
    <property type="molecule type" value="Genomic_DNA"/>
</dbReference>
<evidence type="ECO:0000313" key="7">
    <source>
        <dbReference type="EMBL" id="GAG04529.1"/>
    </source>
</evidence>
<comment type="cofactor">
    <cofactor evidence="1">
        <name>Zn(2+)</name>
        <dbReference type="ChEBI" id="CHEBI:29105"/>
    </cofactor>
</comment>
<dbReference type="PANTHER" id="PTHR46233">
    <property type="entry name" value="HYDROXYACYLGLUTATHIONE HYDROLASE GLOC"/>
    <property type="match status" value="1"/>
</dbReference>
<feature type="non-terminal residue" evidence="7">
    <location>
        <position position="1"/>
    </location>
</feature>
<feature type="region of interest" description="Disordered" evidence="5">
    <location>
        <begin position="62"/>
        <end position="84"/>
    </location>
</feature>
<dbReference type="InterPro" id="IPR001279">
    <property type="entry name" value="Metallo-B-lactamas"/>
</dbReference>
<feature type="domain" description="Metallo-beta-lactamase" evidence="6">
    <location>
        <begin position="3"/>
        <end position="66"/>
    </location>
</feature>
<dbReference type="InterPro" id="IPR036866">
    <property type="entry name" value="RibonucZ/Hydroxyglut_hydro"/>
</dbReference>
<evidence type="ECO:0000259" key="6">
    <source>
        <dbReference type="Pfam" id="PF00753"/>
    </source>
</evidence>